<evidence type="ECO:0000313" key="2">
    <source>
        <dbReference type="EMBL" id="VDO89708.1"/>
    </source>
</evidence>
<keyword evidence="3" id="KW-1185">Reference proteome</keyword>
<sequence>MNKIESGMQFKRKVVKLSKRNMDADISLSCTQNNNNNSNDNNNNGNNNNSNNNIISLWILLCGEYCYEC</sequence>
<feature type="region of interest" description="Disordered" evidence="1">
    <location>
        <begin position="28"/>
        <end position="49"/>
    </location>
</feature>
<dbReference type="Proteomes" id="UP000277204">
    <property type="component" value="Unassembled WGS sequence"/>
</dbReference>
<evidence type="ECO:0000256" key="1">
    <source>
        <dbReference type="SAM" id="MobiDB-lite"/>
    </source>
</evidence>
<reference evidence="2 3" key="1">
    <citation type="submission" date="2018-11" db="EMBL/GenBank/DDBJ databases">
        <authorList>
            <consortium name="Pathogen Informatics"/>
        </authorList>
    </citation>
    <scope>NUCLEOTIDE SEQUENCE [LARGE SCALE GENOMIC DNA]</scope>
    <source>
        <strain evidence="2 3">Zambia</strain>
    </source>
</reference>
<proteinExistence type="predicted"/>
<organism evidence="2 3">
    <name type="scientific">Schistosoma margrebowiei</name>
    <dbReference type="NCBI Taxonomy" id="48269"/>
    <lineage>
        <taxon>Eukaryota</taxon>
        <taxon>Metazoa</taxon>
        <taxon>Spiralia</taxon>
        <taxon>Lophotrochozoa</taxon>
        <taxon>Platyhelminthes</taxon>
        <taxon>Trematoda</taxon>
        <taxon>Digenea</taxon>
        <taxon>Strigeidida</taxon>
        <taxon>Schistosomatoidea</taxon>
        <taxon>Schistosomatidae</taxon>
        <taxon>Schistosoma</taxon>
    </lineage>
</organism>
<protein>
    <submittedName>
        <fullName evidence="2">Uncharacterized protein</fullName>
    </submittedName>
</protein>
<feature type="compositionally biased region" description="Low complexity" evidence="1">
    <location>
        <begin position="33"/>
        <end position="49"/>
    </location>
</feature>
<gene>
    <name evidence="2" type="ORF">SMRZ_LOCUS10288</name>
</gene>
<dbReference type="EMBL" id="UZAI01005236">
    <property type="protein sequence ID" value="VDO89708.1"/>
    <property type="molecule type" value="Genomic_DNA"/>
</dbReference>
<evidence type="ECO:0000313" key="3">
    <source>
        <dbReference type="Proteomes" id="UP000277204"/>
    </source>
</evidence>
<dbReference type="AlphaFoldDB" id="A0A183M2L3"/>
<accession>A0A183M2L3</accession>
<name>A0A183M2L3_9TREM</name>